<comment type="caution">
    <text evidence="6">The sequence shown here is derived from an EMBL/GenBank/DDBJ whole genome shotgun (WGS) entry which is preliminary data.</text>
</comment>
<keyword evidence="3 5" id="KW-1133">Transmembrane helix</keyword>
<dbReference type="InterPro" id="IPR000276">
    <property type="entry name" value="GPCR_Rhodpsn"/>
</dbReference>
<gene>
    <name evidence="6" type="ORF">niasHS_001599</name>
</gene>
<evidence type="ECO:0000256" key="5">
    <source>
        <dbReference type="SAM" id="Phobius"/>
    </source>
</evidence>
<evidence type="ECO:0008006" key="8">
    <source>
        <dbReference type="Google" id="ProtNLM"/>
    </source>
</evidence>
<evidence type="ECO:0000256" key="4">
    <source>
        <dbReference type="ARBA" id="ARBA00023136"/>
    </source>
</evidence>
<dbReference type="PANTHER" id="PTHR23360:SF5">
    <property type="entry name" value="G-PROTEIN COUPLED RECEPTORS FAMILY 1 PROFILE DOMAIN-CONTAINING PROTEIN"/>
    <property type="match status" value="1"/>
</dbReference>
<dbReference type="Proteomes" id="UP001620645">
    <property type="component" value="Unassembled WGS sequence"/>
</dbReference>
<dbReference type="GO" id="GO:0016020">
    <property type="term" value="C:membrane"/>
    <property type="evidence" value="ECO:0007669"/>
    <property type="project" value="UniProtKB-SubCell"/>
</dbReference>
<dbReference type="InterPro" id="IPR019424">
    <property type="entry name" value="7TM_GPCR_Srsx"/>
</dbReference>
<keyword evidence="7" id="KW-1185">Reference proteome</keyword>
<dbReference type="InterPro" id="IPR047130">
    <property type="entry name" value="7TM_GPCR_Srsx_nematod"/>
</dbReference>
<sequence length="234" mass="25810">MSTKFTFSLRGTCHVLIALHALCSLLSFFELFIPFSVLLWPGDGAFLSPTFCGLLQILPVFFTSNAFTLMLAISIDRLLSAFLPFWYAKRDENTFSALSLIVLLQVVGWSGSTIAFLLVASVFGPNDSVAKFTLNNLINCFFSMTAVCETPILYRTSSEHRKALSKEFSSFSKLIKKLIGRNQSVVAPVLVKPRRNTAFAAAGDATRRRQSQCGAVNAPARQIQSLKHNGQIKC</sequence>
<evidence type="ECO:0000256" key="2">
    <source>
        <dbReference type="ARBA" id="ARBA00022692"/>
    </source>
</evidence>
<dbReference type="SUPFAM" id="SSF81321">
    <property type="entry name" value="Family A G protein-coupled receptor-like"/>
    <property type="match status" value="1"/>
</dbReference>
<evidence type="ECO:0000256" key="1">
    <source>
        <dbReference type="ARBA" id="ARBA00004370"/>
    </source>
</evidence>
<dbReference type="Pfam" id="PF10320">
    <property type="entry name" value="7TM_GPCR_Srsx"/>
    <property type="match status" value="1"/>
</dbReference>
<comment type="subcellular location">
    <subcellularLocation>
        <location evidence="1">Membrane</location>
    </subcellularLocation>
</comment>
<dbReference type="EMBL" id="JBICCN010000027">
    <property type="protein sequence ID" value="KAL3101139.1"/>
    <property type="molecule type" value="Genomic_DNA"/>
</dbReference>
<feature type="transmembrane region" description="Helical" evidence="5">
    <location>
        <begin position="53"/>
        <end position="75"/>
    </location>
</feature>
<protein>
    <recommendedName>
        <fullName evidence="8">G-protein coupled receptors family 1 profile domain-containing protein</fullName>
    </recommendedName>
</protein>
<name>A0ABD2KF70_HETSC</name>
<organism evidence="6 7">
    <name type="scientific">Heterodera schachtii</name>
    <name type="common">Sugarbeet cyst nematode worm</name>
    <name type="synonym">Tylenchus schachtii</name>
    <dbReference type="NCBI Taxonomy" id="97005"/>
    <lineage>
        <taxon>Eukaryota</taxon>
        <taxon>Metazoa</taxon>
        <taxon>Ecdysozoa</taxon>
        <taxon>Nematoda</taxon>
        <taxon>Chromadorea</taxon>
        <taxon>Rhabditida</taxon>
        <taxon>Tylenchina</taxon>
        <taxon>Tylenchomorpha</taxon>
        <taxon>Tylenchoidea</taxon>
        <taxon>Heteroderidae</taxon>
        <taxon>Heteroderinae</taxon>
        <taxon>Heterodera</taxon>
    </lineage>
</organism>
<dbReference type="SMART" id="SM01381">
    <property type="entry name" value="7TM_GPCR_Srsx"/>
    <property type="match status" value="1"/>
</dbReference>
<evidence type="ECO:0000256" key="3">
    <source>
        <dbReference type="ARBA" id="ARBA00022989"/>
    </source>
</evidence>
<accession>A0ABD2KF70</accession>
<evidence type="ECO:0000313" key="7">
    <source>
        <dbReference type="Proteomes" id="UP001620645"/>
    </source>
</evidence>
<feature type="transmembrane region" description="Helical" evidence="5">
    <location>
        <begin position="95"/>
        <end position="124"/>
    </location>
</feature>
<dbReference type="AlphaFoldDB" id="A0ABD2KF70"/>
<keyword evidence="2 5" id="KW-0812">Transmembrane</keyword>
<feature type="transmembrane region" description="Helical" evidence="5">
    <location>
        <begin position="12"/>
        <end position="33"/>
    </location>
</feature>
<evidence type="ECO:0000313" key="6">
    <source>
        <dbReference type="EMBL" id="KAL3101139.1"/>
    </source>
</evidence>
<keyword evidence="4 5" id="KW-0472">Membrane</keyword>
<proteinExistence type="predicted"/>
<reference evidence="6 7" key="1">
    <citation type="submission" date="2024-10" db="EMBL/GenBank/DDBJ databases">
        <authorList>
            <person name="Kim D."/>
        </authorList>
    </citation>
    <scope>NUCLEOTIDE SEQUENCE [LARGE SCALE GENOMIC DNA]</scope>
    <source>
        <strain evidence="6">Taebaek</strain>
    </source>
</reference>
<dbReference type="PANTHER" id="PTHR23360">
    <property type="entry name" value="G-PROTEIN COUPLED RECEPTORS FAMILY 1 PROFILE DOMAIN-CONTAINING PROTEIN-RELATED"/>
    <property type="match status" value="1"/>
</dbReference>
<feature type="transmembrane region" description="Helical" evidence="5">
    <location>
        <begin position="136"/>
        <end position="154"/>
    </location>
</feature>